<proteinExistence type="predicted"/>
<protein>
    <submittedName>
        <fullName evidence="1">Uncharacterized protein</fullName>
    </submittedName>
</protein>
<evidence type="ECO:0000313" key="1">
    <source>
        <dbReference type="EMBL" id="CAG6784971.1"/>
    </source>
</evidence>
<organism evidence="1">
    <name type="scientific">Cacopsylla melanoneura</name>
    <dbReference type="NCBI Taxonomy" id="428564"/>
    <lineage>
        <taxon>Eukaryota</taxon>
        <taxon>Metazoa</taxon>
        <taxon>Ecdysozoa</taxon>
        <taxon>Arthropoda</taxon>
        <taxon>Hexapoda</taxon>
        <taxon>Insecta</taxon>
        <taxon>Pterygota</taxon>
        <taxon>Neoptera</taxon>
        <taxon>Paraneoptera</taxon>
        <taxon>Hemiptera</taxon>
        <taxon>Sternorrhyncha</taxon>
        <taxon>Psylloidea</taxon>
        <taxon>Psyllidae</taxon>
        <taxon>Psyllinae</taxon>
        <taxon>Cacopsylla</taxon>
    </lineage>
</organism>
<reference evidence="1" key="1">
    <citation type="submission" date="2021-05" db="EMBL/GenBank/DDBJ databases">
        <authorList>
            <person name="Alioto T."/>
            <person name="Alioto T."/>
            <person name="Gomez Garrido J."/>
        </authorList>
    </citation>
    <scope>NUCLEOTIDE SEQUENCE</scope>
</reference>
<sequence length="126" mass="14389">MFCSVESVLVMWIFHLKVPRDGRIRQEFGPLKSKSNLKSNLAFLLSCLLSGRVRSVVVSWFLLSKISAKGTASAEFCPSFHISIVIIRPCLFCKTQIVFTFVIVEILTYTQFFTFLDEYYSSVDSI</sequence>
<dbReference type="AlphaFoldDB" id="A0A8D9BP74"/>
<accession>A0A8D9BP74</accession>
<dbReference type="EMBL" id="HBUF01640956">
    <property type="protein sequence ID" value="CAG6784971.1"/>
    <property type="molecule type" value="Transcribed_RNA"/>
</dbReference>
<name>A0A8D9BP74_9HEMI</name>